<dbReference type="EMBL" id="JANPWB010000009">
    <property type="protein sequence ID" value="KAJ1153320.1"/>
    <property type="molecule type" value="Genomic_DNA"/>
</dbReference>
<keyword evidence="2" id="KW-1185">Reference proteome</keyword>
<sequence length="104" mass="11938">MAMGHASCRLRPCWADPLRPQETRLRPPARPLLPRCASVFPAIFFEPPPQGSGLSIFREPPEVVQSRLRRPRGPCRLPESDAAWSSRVRRPSFFMDRPPPPYDY</sequence>
<organism evidence="1 2">
    <name type="scientific">Pleurodeles waltl</name>
    <name type="common">Iberian ribbed newt</name>
    <dbReference type="NCBI Taxonomy" id="8319"/>
    <lineage>
        <taxon>Eukaryota</taxon>
        <taxon>Metazoa</taxon>
        <taxon>Chordata</taxon>
        <taxon>Craniata</taxon>
        <taxon>Vertebrata</taxon>
        <taxon>Euteleostomi</taxon>
        <taxon>Amphibia</taxon>
        <taxon>Batrachia</taxon>
        <taxon>Caudata</taxon>
        <taxon>Salamandroidea</taxon>
        <taxon>Salamandridae</taxon>
        <taxon>Pleurodelinae</taxon>
        <taxon>Pleurodeles</taxon>
    </lineage>
</organism>
<evidence type="ECO:0000313" key="2">
    <source>
        <dbReference type="Proteomes" id="UP001066276"/>
    </source>
</evidence>
<evidence type="ECO:0000313" key="1">
    <source>
        <dbReference type="EMBL" id="KAJ1153320.1"/>
    </source>
</evidence>
<proteinExistence type="predicted"/>
<protein>
    <submittedName>
        <fullName evidence="1">Uncharacterized protein</fullName>
    </submittedName>
</protein>
<comment type="caution">
    <text evidence="1">The sequence shown here is derived from an EMBL/GenBank/DDBJ whole genome shotgun (WGS) entry which is preliminary data.</text>
</comment>
<dbReference type="Proteomes" id="UP001066276">
    <property type="component" value="Chromosome 5"/>
</dbReference>
<reference evidence="1" key="1">
    <citation type="journal article" date="2022" name="bioRxiv">
        <title>Sequencing and chromosome-scale assembly of the giantPleurodeles waltlgenome.</title>
        <authorList>
            <person name="Brown T."/>
            <person name="Elewa A."/>
            <person name="Iarovenko S."/>
            <person name="Subramanian E."/>
            <person name="Araus A.J."/>
            <person name="Petzold A."/>
            <person name="Susuki M."/>
            <person name="Suzuki K.-i.T."/>
            <person name="Hayashi T."/>
            <person name="Toyoda A."/>
            <person name="Oliveira C."/>
            <person name="Osipova E."/>
            <person name="Leigh N.D."/>
            <person name="Simon A."/>
            <person name="Yun M.H."/>
        </authorList>
    </citation>
    <scope>NUCLEOTIDE SEQUENCE</scope>
    <source>
        <strain evidence="1">20211129_DDA</strain>
        <tissue evidence="1">Liver</tissue>
    </source>
</reference>
<name>A0AAV7RR44_PLEWA</name>
<dbReference type="AlphaFoldDB" id="A0AAV7RR44"/>
<gene>
    <name evidence="1" type="ORF">NDU88_006081</name>
</gene>
<accession>A0AAV7RR44</accession>